<proteinExistence type="inferred from homology"/>
<feature type="domain" description="RNA polymerase sigma factor 70 region 4 type 2" evidence="6">
    <location>
        <begin position="122"/>
        <end position="173"/>
    </location>
</feature>
<dbReference type="InterPro" id="IPR039425">
    <property type="entry name" value="RNA_pol_sigma-70-like"/>
</dbReference>
<evidence type="ECO:0000256" key="4">
    <source>
        <dbReference type="ARBA" id="ARBA00023163"/>
    </source>
</evidence>
<dbReference type="InterPro" id="IPR036388">
    <property type="entry name" value="WH-like_DNA-bd_sf"/>
</dbReference>
<dbReference type="Gene3D" id="1.10.10.10">
    <property type="entry name" value="Winged helix-like DNA-binding domain superfamily/Winged helix DNA-binding domain"/>
    <property type="match status" value="1"/>
</dbReference>
<evidence type="ECO:0000259" key="5">
    <source>
        <dbReference type="Pfam" id="PF04542"/>
    </source>
</evidence>
<evidence type="ECO:0000256" key="1">
    <source>
        <dbReference type="ARBA" id="ARBA00010641"/>
    </source>
</evidence>
<evidence type="ECO:0000313" key="8">
    <source>
        <dbReference type="Proteomes" id="UP000243525"/>
    </source>
</evidence>
<reference evidence="7 8" key="1">
    <citation type="submission" date="2018-04" db="EMBL/GenBank/DDBJ databases">
        <title>Genomic Encyclopedia of Archaeal and Bacterial Type Strains, Phase II (KMG-II): from individual species to whole genera.</title>
        <authorList>
            <person name="Goeker M."/>
        </authorList>
    </citation>
    <scope>NUCLEOTIDE SEQUENCE [LARGE SCALE GENOMIC DNA]</scope>
    <source>
        <strain evidence="7 8">DSM 28823</strain>
    </source>
</reference>
<accession>A0A2T5C0P1</accession>
<protein>
    <submittedName>
        <fullName evidence="7">RNA polymerase sigma-70 factor (ECF subfamily)</fullName>
    </submittedName>
</protein>
<comment type="caution">
    <text evidence="7">The sequence shown here is derived from an EMBL/GenBank/DDBJ whole genome shotgun (WGS) entry which is preliminary data.</text>
</comment>
<gene>
    <name evidence="7" type="ORF">C8N47_11049</name>
</gene>
<dbReference type="Proteomes" id="UP000243525">
    <property type="component" value="Unassembled WGS sequence"/>
</dbReference>
<dbReference type="SUPFAM" id="SSF88659">
    <property type="entry name" value="Sigma3 and sigma4 domains of RNA polymerase sigma factors"/>
    <property type="match status" value="1"/>
</dbReference>
<dbReference type="InterPro" id="IPR014284">
    <property type="entry name" value="RNA_pol_sigma-70_dom"/>
</dbReference>
<keyword evidence="3" id="KW-0731">Sigma factor</keyword>
<dbReference type="PANTHER" id="PTHR43133:SF46">
    <property type="entry name" value="RNA POLYMERASE SIGMA-70 FACTOR ECF SUBFAMILY"/>
    <property type="match status" value="1"/>
</dbReference>
<dbReference type="NCBIfam" id="TIGR02985">
    <property type="entry name" value="Sig70_bacteroi1"/>
    <property type="match status" value="1"/>
</dbReference>
<dbReference type="GO" id="GO:0006352">
    <property type="term" value="P:DNA-templated transcription initiation"/>
    <property type="evidence" value="ECO:0007669"/>
    <property type="project" value="InterPro"/>
</dbReference>
<evidence type="ECO:0000259" key="6">
    <source>
        <dbReference type="Pfam" id="PF08281"/>
    </source>
</evidence>
<dbReference type="PANTHER" id="PTHR43133">
    <property type="entry name" value="RNA POLYMERASE ECF-TYPE SIGMA FACTO"/>
    <property type="match status" value="1"/>
</dbReference>
<name>A0A2T5C0P1_9BACT</name>
<dbReference type="RefSeq" id="WP_107822611.1">
    <property type="nucleotide sequence ID" value="NZ_OY782574.1"/>
</dbReference>
<evidence type="ECO:0000256" key="2">
    <source>
        <dbReference type="ARBA" id="ARBA00023015"/>
    </source>
</evidence>
<dbReference type="EMBL" id="QAAD01000010">
    <property type="protein sequence ID" value="PTN08163.1"/>
    <property type="molecule type" value="Genomic_DNA"/>
</dbReference>
<dbReference type="SUPFAM" id="SSF88946">
    <property type="entry name" value="Sigma2 domain of RNA polymerase sigma factors"/>
    <property type="match status" value="1"/>
</dbReference>
<dbReference type="GO" id="GO:0003677">
    <property type="term" value="F:DNA binding"/>
    <property type="evidence" value="ECO:0007669"/>
    <property type="project" value="InterPro"/>
</dbReference>
<keyword evidence="8" id="KW-1185">Reference proteome</keyword>
<dbReference type="InterPro" id="IPR013325">
    <property type="entry name" value="RNA_pol_sigma_r2"/>
</dbReference>
<dbReference type="InterPro" id="IPR013324">
    <property type="entry name" value="RNA_pol_sigma_r3/r4-like"/>
</dbReference>
<evidence type="ECO:0000313" key="7">
    <source>
        <dbReference type="EMBL" id="PTN08163.1"/>
    </source>
</evidence>
<comment type="similarity">
    <text evidence="1">Belongs to the sigma-70 factor family. ECF subfamily.</text>
</comment>
<dbReference type="NCBIfam" id="TIGR02937">
    <property type="entry name" value="sigma70-ECF"/>
    <property type="match status" value="1"/>
</dbReference>
<dbReference type="Pfam" id="PF04542">
    <property type="entry name" value="Sigma70_r2"/>
    <property type="match status" value="1"/>
</dbReference>
<dbReference type="AlphaFoldDB" id="A0A2T5C0P1"/>
<dbReference type="OrthoDB" id="670026at2"/>
<keyword evidence="2" id="KW-0805">Transcription regulation</keyword>
<dbReference type="Pfam" id="PF08281">
    <property type="entry name" value="Sigma70_r4_2"/>
    <property type="match status" value="1"/>
</dbReference>
<sequence>MSETTQQSDQFLLDALREGQEKAFDYIFRKYFKALCAQANLYVHDLDHAQSIVQECFVKMWENRKDAAKISNLSGYLSFMVRNRAIDHVRKFKRELVMDSVGEDVGTTDSSDSVLLSHEFEEKLVEALSMLPDRCRVAFEYSRFEGLTYSEIAQKMDISVKGVEALMSRSLKILRRELKDYLPLLLFFLSR</sequence>
<dbReference type="CDD" id="cd06171">
    <property type="entry name" value="Sigma70_r4"/>
    <property type="match status" value="1"/>
</dbReference>
<organism evidence="7 8">
    <name type="scientific">Mangrovibacterium marinum</name>
    <dbReference type="NCBI Taxonomy" id="1639118"/>
    <lineage>
        <taxon>Bacteria</taxon>
        <taxon>Pseudomonadati</taxon>
        <taxon>Bacteroidota</taxon>
        <taxon>Bacteroidia</taxon>
        <taxon>Marinilabiliales</taxon>
        <taxon>Prolixibacteraceae</taxon>
        <taxon>Mangrovibacterium</taxon>
    </lineage>
</organism>
<dbReference type="InterPro" id="IPR007627">
    <property type="entry name" value="RNA_pol_sigma70_r2"/>
</dbReference>
<dbReference type="InterPro" id="IPR013249">
    <property type="entry name" value="RNA_pol_sigma70_r4_t2"/>
</dbReference>
<keyword evidence="4" id="KW-0804">Transcription</keyword>
<dbReference type="GO" id="GO:0016987">
    <property type="term" value="F:sigma factor activity"/>
    <property type="evidence" value="ECO:0007669"/>
    <property type="project" value="UniProtKB-KW"/>
</dbReference>
<dbReference type="Gene3D" id="1.10.1740.10">
    <property type="match status" value="1"/>
</dbReference>
<evidence type="ECO:0000256" key="3">
    <source>
        <dbReference type="ARBA" id="ARBA00023082"/>
    </source>
</evidence>
<dbReference type="InterPro" id="IPR014327">
    <property type="entry name" value="RNA_pol_sigma70_bacteroid"/>
</dbReference>
<feature type="domain" description="RNA polymerase sigma-70 region 2" evidence="5">
    <location>
        <begin position="28"/>
        <end position="94"/>
    </location>
</feature>